<dbReference type="SUPFAM" id="SSF56672">
    <property type="entry name" value="DNA/RNA polymerases"/>
    <property type="match status" value="1"/>
</dbReference>
<dbReference type="InterPro" id="IPR013103">
    <property type="entry name" value="RVT_2"/>
</dbReference>
<feature type="region of interest" description="Disordered" evidence="1">
    <location>
        <begin position="92"/>
        <end position="111"/>
    </location>
</feature>
<dbReference type="EMBL" id="CM003605">
    <property type="protein sequence ID" value="KYP71076.1"/>
    <property type="molecule type" value="Genomic_DNA"/>
</dbReference>
<dbReference type="InterPro" id="IPR043502">
    <property type="entry name" value="DNA/RNA_pol_sf"/>
</dbReference>
<dbReference type="AlphaFoldDB" id="A0A151TVL5"/>
<keyword evidence="5" id="KW-1185">Reference proteome</keyword>
<feature type="domain" description="Reverse transcriptase Ty1/copia-type" evidence="2">
    <location>
        <begin position="215"/>
        <end position="337"/>
    </location>
</feature>
<dbReference type="OMA" id="LIANCTW"/>
<evidence type="ECO:0000256" key="1">
    <source>
        <dbReference type="SAM" id="MobiDB-lite"/>
    </source>
</evidence>
<gene>
    <name evidence="4" type="ORF">KK1_010319</name>
</gene>
<evidence type="ECO:0000313" key="4">
    <source>
        <dbReference type="EMBL" id="KYP71076.1"/>
    </source>
</evidence>
<organism evidence="4 5">
    <name type="scientific">Cajanus cajan</name>
    <name type="common">Pigeon pea</name>
    <name type="synonym">Cajanus indicus</name>
    <dbReference type="NCBI Taxonomy" id="3821"/>
    <lineage>
        <taxon>Eukaryota</taxon>
        <taxon>Viridiplantae</taxon>
        <taxon>Streptophyta</taxon>
        <taxon>Embryophyta</taxon>
        <taxon>Tracheophyta</taxon>
        <taxon>Spermatophyta</taxon>
        <taxon>Magnoliopsida</taxon>
        <taxon>eudicotyledons</taxon>
        <taxon>Gunneridae</taxon>
        <taxon>Pentapetalae</taxon>
        <taxon>rosids</taxon>
        <taxon>fabids</taxon>
        <taxon>Fabales</taxon>
        <taxon>Fabaceae</taxon>
        <taxon>Papilionoideae</taxon>
        <taxon>50 kb inversion clade</taxon>
        <taxon>NPAAA clade</taxon>
        <taxon>indigoferoid/millettioid clade</taxon>
        <taxon>Phaseoleae</taxon>
        <taxon>Cajanus</taxon>
    </lineage>
</organism>
<proteinExistence type="predicted"/>
<dbReference type="Proteomes" id="UP000075243">
    <property type="component" value="Chromosome 3"/>
</dbReference>
<name>A0A151TVL5_CAJCA</name>
<dbReference type="InterPro" id="IPR057670">
    <property type="entry name" value="SH3_retrovirus"/>
</dbReference>
<reference evidence="4 5" key="1">
    <citation type="journal article" date="2012" name="Nat. Biotechnol.">
        <title>Draft genome sequence of pigeonpea (Cajanus cajan), an orphan legume crop of resource-poor farmers.</title>
        <authorList>
            <person name="Varshney R.K."/>
            <person name="Chen W."/>
            <person name="Li Y."/>
            <person name="Bharti A.K."/>
            <person name="Saxena R.K."/>
            <person name="Schlueter J.A."/>
            <person name="Donoghue M.T."/>
            <person name="Azam S."/>
            <person name="Fan G."/>
            <person name="Whaley A.M."/>
            <person name="Farmer A.D."/>
            <person name="Sheridan J."/>
            <person name="Iwata A."/>
            <person name="Tuteja R."/>
            <person name="Penmetsa R.V."/>
            <person name="Wu W."/>
            <person name="Upadhyaya H.D."/>
            <person name="Yang S.P."/>
            <person name="Shah T."/>
            <person name="Saxena K.B."/>
            <person name="Michael T."/>
            <person name="McCombie W.R."/>
            <person name="Yang B."/>
            <person name="Zhang G."/>
            <person name="Yang H."/>
            <person name="Wang J."/>
            <person name="Spillane C."/>
            <person name="Cook D.R."/>
            <person name="May G.D."/>
            <person name="Xu X."/>
            <person name="Jackson S.A."/>
        </authorList>
    </citation>
    <scope>NUCLEOTIDE SEQUENCE [LARGE SCALE GENOMIC DNA]</scope>
    <source>
        <strain evidence="5">cv. Asha</strain>
    </source>
</reference>
<evidence type="ECO:0000313" key="5">
    <source>
        <dbReference type="Proteomes" id="UP000075243"/>
    </source>
</evidence>
<feature type="domain" description="Retroviral polymerase SH3-like" evidence="3">
    <location>
        <begin position="30"/>
        <end position="91"/>
    </location>
</feature>
<feature type="compositionally biased region" description="Low complexity" evidence="1">
    <location>
        <begin position="150"/>
        <end position="164"/>
    </location>
</feature>
<feature type="region of interest" description="Disordered" evidence="1">
    <location>
        <begin position="124"/>
        <end position="181"/>
    </location>
</feature>
<evidence type="ECO:0000259" key="2">
    <source>
        <dbReference type="Pfam" id="PF07727"/>
    </source>
</evidence>
<dbReference type="Pfam" id="PF07727">
    <property type="entry name" value="RVT_2"/>
    <property type="match status" value="1"/>
</dbReference>
<dbReference type="Gramene" id="C.cajan_10035.t">
    <property type="protein sequence ID" value="C.cajan_10035.t"/>
    <property type="gene ID" value="C.cajan_10035"/>
</dbReference>
<accession>A0A151TVL5</accession>
<protein>
    <submittedName>
        <fullName evidence="4">Retrovirus-related Pol polyprotein from transposon TNT 1-94</fullName>
    </submittedName>
</protein>
<sequence length="337" mass="37643">MPTRRLHMKSPLQVLFGCVPNYIKLQIFGCLCFPWLTPYTPNKLVPKSKPCVFLGYIPTQSAYYCLDPQSSKIFTSRHVQFVEDIFPYSSPLTSSAPPDSTSNLNLLQTPQQPAPLIPSQPLAITHPIQQPPSSPNILSSSFNQAPVLDPSPSSNLAPSSSPISPYVPSPHPSSTPATSINEYTPVEPTCFSQAIKHPEWKAAMSEEFNALIANCTWTLVPHQSHHIIGNKWVYRLKRNIDGSIARYKARLVAKRYHQRPGVDYNDTFSPVIKPQTIKVVLCLAISKGWSLSHMDINNAFLHGTIAEDIYMSQPSEFVHPQYPNHVCKLQKALYGLK</sequence>
<evidence type="ECO:0000259" key="3">
    <source>
        <dbReference type="Pfam" id="PF25597"/>
    </source>
</evidence>
<feature type="compositionally biased region" description="Polar residues" evidence="1">
    <location>
        <begin position="135"/>
        <end position="144"/>
    </location>
</feature>
<dbReference type="Pfam" id="PF25597">
    <property type="entry name" value="SH3_retrovirus"/>
    <property type="match status" value="1"/>
</dbReference>